<evidence type="ECO:0000313" key="2">
    <source>
        <dbReference type="EMBL" id="QNH54687.1"/>
    </source>
</evidence>
<dbReference type="Pfam" id="PF13304">
    <property type="entry name" value="AAA_21"/>
    <property type="match status" value="1"/>
</dbReference>
<dbReference type="AlphaFoldDB" id="A0A7G7VKP4"/>
<dbReference type="RefSeq" id="WP_185980630.1">
    <property type="nucleotide sequence ID" value="NZ_CP060204.1"/>
</dbReference>
<organism evidence="2 3">
    <name type="scientific">Selenomonas timonae</name>
    <dbReference type="NCBI Taxonomy" id="2754044"/>
    <lineage>
        <taxon>Bacteria</taxon>
        <taxon>Bacillati</taxon>
        <taxon>Bacillota</taxon>
        <taxon>Negativicutes</taxon>
        <taxon>Selenomonadales</taxon>
        <taxon>Selenomonadaceae</taxon>
        <taxon>Selenomonas</taxon>
    </lineage>
</organism>
<dbReference type="InterPro" id="IPR003959">
    <property type="entry name" value="ATPase_AAA_core"/>
</dbReference>
<keyword evidence="3" id="KW-1185">Reference proteome</keyword>
<protein>
    <submittedName>
        <fullName evidence="2">AAA family ATPase</fullName>
    </submittedName>
</protein>
<dbReference type="GO" id="GO:0016887">
    <property type="term" value="F:ATP hydrolysis activity"/>
    <property type="evidence" value="ECO:0007669"/>
    <property type="project" value="InterPro"/>
</dbReference>
<dbReference type="InterPro" id="IPR051396">
    <property type="entry name" value="Bact_Antivir_Def_Nuclease"/>
</dbReference>
<reference evidence="2 3" key="1">
    <citation type="submission" date="2020-07" db="EMBL/GenBank/DDBJ databases">
        <title>Complete genome and description of Selenomonas timonensis sp. nov., a new bacterium isolated from a gingivitis subject.</title>
        <authorList>
            <person name="Antezack A."/>
        </authorList>
    </citation>
    <scope>NUCLEOTIDE SEQUENCE [LARGE SCALE GENOMIC DNA]</scope>
    <source>
        <strain evidence="2 3">Marseille-Q3039</strain>
    </source>
</reference>
<dbReference type="PANTHER" id="PTHR43581">
    <property type="entry name" value="ATP/GTP PHOSPHATASE"/>
    <property type="match status" value="1"/>
</dbReference>
<dbReference type="PANTHER" id="PTHR43581:SF2">
    <property type="entry name" value="EXCINUCLEASE ATPASE SUBUNIT"/>
    <property type="match status" value="1"/>
</dbReference>
<dbReference type="EMBL" id="CP060204">
    <property type="protein sequence ID" value="QNH54687.1"/>
    <property type="molecule type" value="Genomic_DNA"/>
</dbReference>
<dbReference type="GO" id="GO:0005524">
    <property type="term" value="F:ATP binding"/>
    <property type="evidence" value="ECO:0007669"/>
    <property type="project" value="InterPro"/>
</dbReference>
<sequence>MKLRLKNFAKIKEAEIHFDGLTVIAGDNNTGKSTIGKVLFTLFHSLRNMPQQVLEERKEVIRNFFSVLFRREVEQYRFLRYVETGRWSALFHGLDEIDNPVQSWYEILLRNIKEELQLELSEENKQELRDVIENAWTPSDDEIEKSLVGNGFSDMFAGQINSVHDDDEARVSIYVQGKSKDIFFWLNECENYKSDIELLEDAIYVDDPFLIDQCFQVSLSEFGIDNNPSREGLLRYLETDGRPGVIEGLEIKRKLAEILSLFQQIVPGNIVRQRRRFALELDDQDGVLNVENWSAGIKSFAILKRLLENGTLHQKGVLILDEPEIHLHPEWQMRYAEVLVLLQREFDLTILLTTHSPFFLDAIELYACKHEIGEKAHYYLSENDGKQVMFRDVSNEIDKIYEKMSNPVQALENLRAELQMRH</sequence>
<name>A0A7G7VKP4_9FIRM</name>
<accession>A0A7G7VKP4</accession>
<feature type="domain" description="ATPase AAA-type core" evidence="1">
    <location>
        <begin position="21"/>
        <end position="361"/>
    </location>
</feature>
<gene>
    <name evidence="2" type="ORF">H1B31_01620</name>
</gene>
<dbReference type="Proteomes" id="UP000515480">
    <property type="component" value="Chromosome"/>
</dbReference>
<evidence type="ECO:0000313" key="3">
    <source>
        <dbReference type="Proteomes" id="UP000515480"/>
    </source>
</evidence>
<dbReference type="InterPro" id="IPR027417">
    <property type="entry name" value="P-loop_NTPase"/>
</dbReference>
<dbReference type="SUPFAM" id="SSF52540">
    <property type="entry name" value="P-loop containing nucleoside triphosphate hydrolases"/>
    <property type="match status" value="1"/>
</dbReference>
<proteinExistence type="predicted"/>
<evidence type="ECO:0000259" key="1">
    <source>
        <dbReference type="Pfam" id="PF13304"/>
    </source>
</evidence>
<dbReference type="Gene3D" id="3.40.50.300">
    <property type="entry name" value="P-loop containing nucleotide triphosphate hydrolases"/>
    <property type="match status" value="1"/>
</dbReference>
<dbReference type="KEGG" id="stim:H1B31_01620"/>